<dbReference type="EMBL" id="NFKE01000005">
    <property type="protein sequence ID" value="OUP34440.1"/>
    <property type="molecule type" value="Genomic_DNA"/>
</dbReference>
<evidence type="ECO:0000256" key="10">
    <source>
        <dbReference type="SAM" id="SignalP"/>
    </source>
</evidence>
<name>A0A1Y4JT47_9BACE</name>
<dbReference type="InterPro" id="IPR000531">
    <property type="entry name" value="Beta-barrel_TonB"/>
</dbReference>
<gene>
    <name evidence="13" type="ORF">B5F24_08285</name>
    <name evidence="14" type="ORF">DWW09_11355</name>
</gene>
<dbReference type="InterPro" id="IPR008969">
    <property type="entry name" value="CarboxyPept-like_regulatory"/>
</dbReference>
<feature type="chain" id="PRO_5036312731" evidence="10">
    <location>
        <begin position="28"/>
        <end position="1039"/>
    </location>
</feature>
<keyword evidence="5 9" id="KW-0798">TonB box</keyword>
<organism evidence="13 15">
    <name type="scientific">Bacteroides clarus</name>
    <dbReference type="NCBI Taxonomy" id="626929"/>
    <lineage>
        <taxon>Bacteria</taxon>
        <taxon>Pseudomonadati</taxon>
        <taxon>Bacteroidota</taxon>
        <taxon>Bacteroidia</taxon>
        <taxon>Bacteroidales</taxon>
        <taxon>Bacteroidaceae</taxon>
        <taxon>Bacteroides</taxon>
    </lineage>
</organism>
<dbReference type="AlphaFoldDB" id="A0A1Y4JT47"/>
<proteinExistence type="inferred from homology"/>
<dbReference type="InterPro" id="IPR037066">
    <property type="entry name" value="Plug_dom_sf"/>
</dbReference>
<evidence type="ECO:0000313" key="13">
    <source>
        <dbReference type="EMBL" id="OUP34440.1"/>
    </source>
</evidence>
<dbReference type="SUPFAM" id="SSF56935">
    <property type="entry name" value="Porins"/>
    <property type="match status" value="1"/>
</dbReference>
<feature type="domain" description="TonB-dependent receptor-like beta-barrel" evidence="11">
    <location>
        <begin position="474"/>
        <end position="899"/>
    </location>
</feature>
<comment type="caution">
    <text evidence="13">The sequence shown here is derived from an EMBL/GenBank/DDBJ whole genome shotgun (WGS) entry which is preliminary data.</text>
</comment>
<dbReference type="Gene3D" id="2.40.170.20">
    <property type="entry name" value="TonB-dependent receptor, beta-barrel domain"/>
    <property type="match status" value="1"/>
</dbReference>
<evidence type="ECO:0000256" key="5">
    <source>
        <dbReference type="ARBA" id="ARBA00023077"/>
    </source>
</evidence>
<dbReference type="NCBIfam" id="TIGR04056">
    <property type="entry name" value="OMP_RagA_SusC"/>
    <property type="match status" value="1"/>
</dbReference>
<dbReference type="SUPFAM" id="SSF49464">
    <property type="entry name" value="Carboxypeptidase regulatory domain-like"/>
    <property type="match status" value="1"/>
</dbReference>
<dbReference type="Gene3D" id="2.60.40.1120">
    <property type="entry name" value="Carboxypeptidase-like, regulatory domain"/>
    <property type="match status" value="1"/>
</dbReference>
<evidence type="ECO:0000313" key="15">
    <source>
        <dbReference type="Proteomes" id="UP000196587"/>
    </source>
</evidence>
<evidence type="ECO:0000256" key="2">
    <source>
        <dbReference type="ARBA" id="ARBA00022448"/>
    </source>
</evidence>
<dbReference type="GO" id="GO:0009279">
    <property type="term" value="C:cell outer membrane"/>
    <property type="evidence" value="ECO:0007669"/>
    <property type="project" value="UniProtKB-SubCell"/>
</dbReference>
<evidence type="ECO:0000256" key="8">
    <source>
        <dbReference type="PROSITE-ProRule" id="PRU01360"/>
    </source>
</evidence>
<dbReference type="NCBIfam" id="TIGR04057">
    <property type="entry name" value="SusC_RagA_signa"/>
    <property type="match status" value="1"/>
</dbReference>
<dbReference type="InterPro" id="IPR023996">
    <property type="entry name" value="TonB-dep_OMP_SusC/RagA"/>
</dbReference>
<dbReference type="InterPro" id="IPR012910">
    <property type="entry name" value="Plug_dom"/>
</dbReference>
<evidence type="ECO:0000256" key="1">
    <source>
        <dbReference type="ARBA" id="ARBA00004571"/>
    </source>
</evidence>
<accession>A0A1Y4JT47</accession>
<reference evidence="13" key="2">
    <citation type="journal article" date="2018" name="BMC Genomics">
        <title>Whole genome sequencing and function prediction of 133 gut anaerobes isolated from chicken caecum in pure cultures.</title>
        <authorList>
            <person name="Medvecky M."/>
            <person name="Cejkova D."/>
            <person name="Polansky O."/>
            <person name="Karasova D."/>
            <person name="Kubasova T."/>
            <person name="Cizek A."/>
            <person name="Rychlik I."/>
        </authorList>
    </citation>
    <scope>NUCLEOTIDE SEQUENCE</scope>
    <source>
        <strain evidence="13">An189</strain>
    </source>
</reference>
<dbReference type="InterPro" id="IPR039426">
    <property type="entry name" value="TonB-dep_rcpt-like"/>
</dbReference>
<evidence type="ECO:0000259" key="12">
    <source>
        <dbReference type="Pfam" id="PF07715"/>
    </source>
</evidence>
<evidence type="ECO:0000256" key="4">
    <source>
        <dbReference type="ARBA" id="ARBA00022692"/>
    </source>
</evidence>
<keyword evidence="3 8" id="KW-1134">Transmembrane beta strand</keyword>
<dbReference type="RefSeq" id="WP_087412623.1">
    <property type="nucleotide sequence ID" value="NZ_CALIXP010000013.1"/>
</dbReference>
<evidence type="ECO:0000313" key="14">
    <source>
        <dbReference type="EMBL" id="RGV52816.1"/>
    </source>
</evidence>
<dbReference type="Gene3D" id="2.170.130.10">
    <property type="entry name" value="TonB-dependent receptor, plug domain"/>
    <property type="match status" value="1"/>
</dbReference>
<dbReference type="InterPro" id="IPR036942">
    <property type="entry name" value="Beta-barrel_TonB_sf"/>
</dbReference>
<dbReference type="InterPro" id="IPR023997">
    <property type="entry name" value="TonB-dep_OMP_SusC/RagA_CS"/>
</dbReference>
<dbReference type="Proteomes" id="UP000284366">
    <property type="component" value="Unassembled WGS sequence"/>
</dbReference>
<dbReference type="PROSITE" id="PS52016">
    <property type="entry name" value="TONB_DEPENDENT_REC_3"/>
    <property type="match status" value="1"/>
</dbReference>
<protein>
    <submittedName>
        <fullName evidence="13">SusC/RagA family TonB-linked outer membrane protein</fullName>
    </submittedName>
</protein>
<keyword evidence="7 8" id="KW-0998">Cell outer membrane</keyword>
<evidence type="ECO:0000256" key="6">
    <source>
        <dbReference type="ARBA" id="ARBA00023136"/>
    </source>
</evidence>
<dbReference type="Pfam" id="PF00593">
    <property type="entry name" value="TonB_dep_Rec_b-barrel"/>
    <property type="match status" value="1"/>
</dbReference>
<dbReference type="PROSITE" id="PS51257">
    <property type="entry name" value="PROKAR_LIPOPROTEIN"/>
    <property type="match status" value="1"/>
</dbReference>
<keyword evidence="4 8" id="KW-0812">Transmembrane</keyword>
<evidence type="ECO:0000256" key="7">
    <source>
        <dbReference type="ARBA" id="ARBA00023237"/>
    </source>
</evidence>
<evidence type="ECO:0000256" key="3">
    <source>
        <dbReference type="ARBA" id="ARBA00022452"/>
    </source>
</evidence>
<evidence type="ECO:0000259" key="11">
    <source>
        <dbReference type="Pfam" id="PF00593"/>
    </source>
</evidence>
<comment type="subcellular location">
    <subcellularLocation>
        <location evidence="1 8">Cell outer membrane</location>
        <topology evidence="1 8">Multi-pass membrane protein</topology>
    </subcellularLocation>
</comment>
<evidence type="ECO:0000256" key="9">
    <source>
        <dbReference type="RuleBase" id="RU003357"/>
    </source>
</evidence>
<keyword evidence="6 8" id="KW-0472">Membrane</keyword>
<dbReference type="Pfam" id="PF13715">
    <property type="entry name" value="CarbopepD_reg_2"/>
    <property type="match status" value="1"/>
</dbReference>
<keyword evidence="10" id="KW-0732">Signal</keyword>
<evidence type="ECO:0000313" key="16">
    <source>
        <dbReference type="Proteomes" id="UP000284366"/>
    </source>
</evidence>
<dbReference type="Pfam" id="PF07715">
    <property type="entry name" value="Plug"/>
    <property type="match status" value="1"/>
</dbReference>
<comment type="similarity">
    <text evidence="8 9">Belongs to the TonB-dependent receptor family.</text>
</comment>
<keyword evidence="2 8" id="KW-0813">Transport</keyword>
<dbReference type="EMBL" id="QRZG01000018">
    <property type="protein sequence ID" value="RGV52816.1"/>
    <property type="molecule type" value="Genomic_DNA"/>
</dbReference>
<reference evidence="15" key="1">
    <citation type="submission" date="2017-04" db="EMBL/GenBank/DDBJ databases">
        <title>Function of individual gut microbiota members based on whole genome sequencing of pure cultures obtained from chicken caecum.</title>
        <authorList>
            <person name="Medvecky M."/>
            <person name="Cejkova D."/>
            <person name="Polansky O."/>
            <person name="Karasova D."/>
            <person name="Kubasova T."/>
            <person name="Cizek A."/>
            <person name="Rychlik I."/>
        </authorList>
    </citation>
    <scope>NUCLEOTIDE SEQUENCE [LARGE SCALE GENOMIC DNA]</scope>
    <source>
        <strain evidence="15">An189</strain>
    </source>
</reference>
<dbReference type="Proteomes" id="UP000196587">
    <property type="component" value="Unassembled WGS sequence"/>
</dbReference>
<feature type="domain" description="TonB-dependent receptor plug" evidence="12">
    <location>
        <begin position="140"/>
        <end position="257"/>
    </location>
</feature>
<feature type="signal peptide" evidence="10">
    <location>
        <begin position="1"/>
        <end position="27"/>
    </location>
</feature>
<sequence length="1039" mass="115149">MKNKKNHMKRMLMLSLLTSACCIHSYATINEFTLMKETESVESILQNKRISGVVNDNFGPVIGANVSIKGTTIGAITDMDGKFSFDAPEDGTLVVSFVGYVTQELSIKGKTSFTINLKEDTEMLDEVVVTALGIKREKKALGYAMQEVKTDVFSENRSSSVSNLLQGKVAGVQISQSGSGVGGPTRVILRGLNSLSGNNSPLWVVDGLPVLDSSNSNTQFAYSSGAADINPDDIESISVLKGANAAALYGSRAQSGAIVITTKKGKEGKLQLEYNGYVSMSKAYDSYEFQDVYGQGTNGQYTLEAAGSWGPKMTGQIIPNWRKEFYGDDSYKEYAMLPQKDIIDEFFRTALNYTNSISATGGNDKMNARFSFTDTRNQGILPNESMNKQNYNLNVEIKNKYLTIGGKVAYFREKVKNRPETFYTSTWSHLIRMPRNIRLQDLQNPIGLDGYVVNWHGEDTEYRNPYGFIEKGNGNKLNRDRFQGQITVVGNITDYLKVTGRVGIDRISDNVETYMPYHAKAENPKDLMTITNTAREEFNADLMLNFDKRFKDFSVTANIGVATNYNKFKSLAGESGKAIIPNFVALSNGESKLAIQDFSSKRINSILGNATLGYKGYAFLDVTARNDWSSTLPSFNWSYFYPSASLSGILSDIFELPKEYFLKVRGSIAQVGNDTDPYSLYNVYTLEALGNNTVGSSSNTYPLADLKPEKTVSWEFGVDYRMFSNRLGIDFTYYKSTTTDQILSMTVPTSSGYGSKKINAGKMESKGIELMITGTPVQTKDWRWDVTLNWGKNTTRNIELDEKNKRYVFPLTNNVRVGKVVIDEGGKFGDIVSTAYKRNKDGRILVSDAGLPLIDTKSEKVIGNMMPEWTGSFGTTLSWKNLVLNALIDVRYGGQFLSMTDAYATGAGNSKRTLNGRDGMVVNGIVESTGQENTKQITAQEYYATIAGTYPVGEEFLHDATYVKLRELSIGYTLPQMWFKNTPITNVKVSLVGRDLFNIYKAAPVNAEFAQNSQDVFQAFELAALPSTRTIGFSLNVKF</sequence>
<reference evidence="14 16" key="3">
    <citation type="submission" date="2018-08" db="EMBL/GenBank/DDBJ databases">
        <title>A genome reference for cultivated species of the human gut microbiota.</title>
        <authorList>
            <person name="Zou Y."/>
            <person name="Xue W."/>
            <person name="Luo G."/>
        </authorList>
    </citation>
    <scope>NUCLEOTIDE SEQUENCE [LARGE SCALE GENOMIC DNA]</scope>
    <source>
        <strain evidence="14 16">AF14-27</strain>
    </source>
</reference>